<feature type="signal peptide" evidence="2">
    <location>
        <begin position="1"/>
        <end position="24"/>
    </location>
</feature>
<keyword evidence="1" id="KW-0812">Transmembrane</keyword>
<dbReference type="AlphaFoldDB" id="A0A9P6UHE1"/>
<dbReference type="PANTHER" id="PTHR38118">
    <property type="entry name" value="ANCHORED CELL WALL PROTEIN 11-RELATED"/>
    <property type="match status" value="1"/>
</dbReference>
<dbReference type="Proteomes" id="UP000823405">
    <property type="component" value="Unassembled WGS sequence"/>
</dbReference>
<dbReference type="PANTHER" id="PTHR38118:SF2">
    <property type="entry name" value="CDP-ALCOHOL PHOSPHATIDYLTRANSFERASE PROTEIN"/>
    <property type="match status" value="1"/>
</dbReference>
<reference evidence="4" key="1">
    <citation type="journal article" date="2020" name="Fungal Divers.">
        <title>Resolving the Mortierellaceae phylogeny through synthesis of multi-gene phylogenetics and phylogenomics.</title>
        <authorList>
            <person name="Vandepol N."/>
            <person name="Liber J."/>
            <person name="Desiro A."/>
            <person name="Na H."/>
            <person name="Kennedy M."/>
            <person name="Barry K."/>
            <person name="Grigoriev I.V."/>
            <person name="Miller A.N."/>
            <person name="O'Donnell K."/>
            <person name="Stajich J.E."/>
            <person name="Bonito G."/>
        </authorList>
    </citation>
    <scope>NUCLEOTIDE SEQUENCE</scope>
    <source>
        <strain evidence="4">NVP60</strain>
    </source>
</reference>
<protein>
    <recommendedName>
        <fullName evidence="3">DUF7707 domain-containing protein</fullName>
    </recommendedName>
</protein>
<dbReference type="InterPro" id="IPR056124">
    <property type="entry name" value="DUF7707"/>
</dbReference>
<keyword evidence="2" id="KW-0732">Signal</keyword>
<keyword evidence="5" id="KW-1185">Reference proteome</keyword>
<accession>A0A9P6UHE1</accession>
<sequence length="169" mass="17942">MISFIGSRAFAVLALLATLACVSAFDRAQTLDNRCDVQTLLFTCECQGGTIPNITEYTYTIPYFECVADVQKCIKDCPQGDNGCYTNCNGRNCTAEFPKKYNQTIATSIVATPTAGPGSPQITGLPPGIFGNSGNMNRGVQTWTALGGSSVLGLVVFLTVGVLFGNQME</sequence>
<feature type="chain" id="PRO_5040287599" description="DUF7707 domain-containing protein" evidence="2">
    <location>
        <begin position="25"/>
        <end position="169"/>
    </location>
</feature>
<name>A0A9P6UHE1_9FUNG</name>
<dbReference type="Pfam" id="PF24808">
    <property type="entry name" value="DUF7707"/>
    <property type="match status" value="1"/>
</dbReference>
<organism evidence="4 5">
    <name type="scientific">Linnemannia gamsii</name>
    <dbReference type="NCBI Taxonomy" id="64522"/>
    <lineage>
        <taxon>Eukaryota</taxon>
        <taxon>Fungi</taxon>
        <taxon>Fungi incertae sedis</taxon>
        <taxon>Mucoromycota</taxon>
        <taxon>Mortierellomycotina</taxon>
        <taxon>Mortierellomycetes</taxon>
        <taxon>Mortierellales</taxon>
        <taxon>Mortierellaceae</taxon>
        <taxon>Linnemannia</taxon>
    </lineage>
</organism>
<evidence type="ECO:0000313" key="5">
    <source>
        <dbReference type="Proteomes" id="UP000823405"/>
    </source>
</evidence>
<dbReference type="EMBL" id="JAAAIN010001507">
    <property type="protein sequence ID" value="KAG0302484.1"/>
    <property type="molecule type" value="Genomic_DNA"/>
</dbReference>
<dbReference type="OrthoDB" id="2439692at2759"/>
<proteinExistence type="predicted"/>
<evidence type="ECO:0000256" key="1">
    <source>
        <dbReference type="SAM" id="Phobius"/>
    </source>
</evidence>
<evidence type="ECO:0000259" key="3">
    <source>
        <dbReference type="Pfam" id="PF24808"/>
    </source>
</evidence>
<feature type="domain" description="DUF7707" evidence="3">
    <location>
        <begin position="27"/>
        <end position="93"/>
    </location>
</feature>
<evidence type="ECO:0000256" key="2">
    <source>
        <dbReference type="SAM" id="SignalP"/>
    </source>
</evidence>
<keyword evidence="1" id="KW-0472">Membrane</keyword>
<comment type="caution">
    <text evidence="4">The sequence shown here is derived from an EMBL/GenBank/DDBJ whole genome shotgun (WGS) entry which is preliminary data.</text>
</comment>
<gene>
    <name evidence="4" type="ORF">BGZ97_002330</name>
</gene>
<keyword evidence="1" id="KW-1133">Transmembrane helix</keyword>
<evidence type="ECO:0000313" key="4">
    <source>
        <dbReference type="EMBL" id="KAG0302484.1"/>
    </source>
</evidence>
<feature type="transmembrane region" description="Helical" evidence="1">
    <location>
        <begin position="143"/>
        <end position="164"/>
    </location>
</feature>